<evidence type="ECO:0000313" key="2">
    <source>
        <dbReference type="Proteomes" id="UP000298138"/>
    </source>
</evidence>
<gene>
    <name evidence="1" type="ORF">EX30DRAFT_39233</name>
</gene>
<dbReference type="Proteomes" id="UP000298138">
    <property type="component" value="Unassembled WGS sequence"/>
</dbReference>
<keyword evidence="2" id="KW-1185">Reference proteome</keyword>
<proteinExistence type="predicted"/>
<dbReference type="AlphaFoldDB" id="A0A4S2MVY2"/>
<sequence length="100" mass="11105">MLRSMLNGRPDWSWDAATPNQLSGTLFLLHPAGSRVAEGFGLPSDIMALVADNGLCSPYKVMKMVLWFPLPPNSLIVKFKEFRSHDIRLCIHTIPGAIQV</sequence>
<organism evidence="1 2">
    <name type="scientific">Ascodesmis nigricans</name>
    <dbReference type="NCBI Taxonomy" id="341454"/>
    <lineage>
        <taxon>Eukaryota</taxon>
        <taxon>Fungi</taxon>
        <taxon>Dikarya</taxon>
        <taxon>Ascomycota</taxon>
        <taxon>Pezizomycotina</taxon>
        <taxon>Pezizomycetes</taxon>
        <taxon>Pezizales</taxon>
        <taxon>Ascodesmidaceae</taxon>
        <taxon>Ascodesmis</taxon>
    </lineage>
</organism>
<dbReference type="InParanoid" id="A0A4S2MVY2"/>
<accession>A0A4S2MVY2</accession>
<evidence type="ECO:0000313" key="1">
    <source>
        <dbReference type="EMBL" id="TGZ80789.1"/>
    </source>
</evidence>
<protein>
    <submittedName>
        <fullName evidence="1">Uncharacterized protein</fullName>
    </submittedName>
</protein>
<dbReference type="EMBL" id="ML220122">
    <property type="protein sequence ID" value="TGZ80789.1"/>
    <property type="molecule type" value="Genomic_DNA"/>
</dbReference>
<reference evidence="1 2" key="1">
    <citation type="submission" date="2019-04" db="EMBL/GenBank/DDBJ databases">
        <title>Comparative genomics and transcriptomics to analyze fruiting body development in filamentous ascomycetes.</title>
        <authorList>
            <consortium name="DOE Joint Genome Institute"/>
            <person name="Lutkenhaus R."/>
            <person name="Traeger S."/>
            <person name="Breuer J."/>
            <person name="Kuo A."/>
            <person name="Lipzen A."/>
            <person name="Pangilinan J."/>
            <person name="Dilworth D."/>
            <person name="Sandor L."/>
            <person name="Poggeler S."/>
            <person name="Barry K."/>
            <person name="Grigoriev I.V."/>
            <person name="Nowrousian M."/>
        </authorList>
    </citation>
    <scope>NUCLEOTIDE SEQUENCE [LARGE SCALE GENOMIC DNA]</scope>
    <source>
        <strain evidence="1 2">CBS 389.68</strain>
    </source>
</reference>
<name>A0A4S2MVY2_9PEZI</name>